<sequence>MSDPMPDLVGTYEIRHLLGVSRQRAFMVSCRDGFPKPVAELASGRIWRRDDVVAWVRLHRPEAYARITQGEAEGL</sequence>
<keyword evidence="2" id="KW-1185">Reference proteome</keyword>
<organism evidence="1 2">
    <name type="scientific">Actinoplanes utahensis</name>
    <dbReference type="NCBI Taxonomy" id="1869"/>
    <lineage>
        <taxon>Bacteria</taxon>
        <taxon>Bacillati</taxon>
        <taxon>Actinomycetota</taxon>
        <taxon>Actinomycetes</taxon>
        <taxon>Micromonosporales</taxon>
        <taxon>Micromonosporaceae</taxon>
        <taxon>Actinoplanes</taxon>
    </lineage>
</organism>
<dbReference type="STRING" id="1869.MB27_12090"/>
<comment type="caution">
    <text evidence="1">The sequence shown here is derived from an EMBL/GenBank/DDBJ whole genome shotgun (WGS) entry which is preliminary data.</text>
</comment>
<name>A0A0A6URV1_ACTUT</name>
<dbReference type="AlphaFoldDB" id="A0A0A6URV1"/>
<evidence type="ECO:0000313" key="1">
    <source>
        <dbReference type="EMBL" id="KHD77189.1"/>
    </source>
</evidence>
<proteinExistence type="predicted"/>
<gene>
    <name evidence="1" type="ORF">MB27_12090</name>
</gene>
<evidence type="ECO:0000313" key="2">
    <source>
        <dbReference type="Proteomes" id="UP000054537"/>
    </source>
</evidence>
<reference evidence="1 2" key="1">
    <citation type="submission" date="2014-10" db="EMBL/GenBank/DDBJ databases">
        <title>Draft genome sequence of Actinoplanes utahensis NRRL 12052.</title>
        <authorList>
            <person name="Velasco-Bucheli B."/>
            <person name="del Cerro C."/>
            <person name="Hormigo D."/>
            <person name="Garcia J.L."/>
            <person name="Acebal C."/>
            <person name="Arroyo M."/>
            <person name="de la Mata I."/>
        </authorList>
    </citation>
    <scope>NUCLEOTIDE SEQUENCE [LARGE SCALE GENOMIC DNA]</scope>
    <source>
        <strain evidence="1 2">NRRL 12052</strain>
    </source>
</reference>
<protein>
    <recommendedName>
        <fullName evidence="3">DNA-binding protein</fullName>
    </recommendedName>
</protein>
<dbReference type="Proteomes" id="UP000054537">
    <property type="component" value="Unassembled WGS sequence"/>
</dbReference>
<evidence type="ECO:0008006" key="3">
    <source>
        <dbReference type="Google" id="ProtNLM"/>
    </source>
</evidence>
<accession>A0A0A6URV1</accession>
<dbReference type="EMBL" id="JRTT01000012">
    <property type="protein sequence ID" value="KHD77189.1"/>
    <property type="molecule type" value="Genomic_DNA"/>
</dbReference>